<feature type="compositionally biased region" description="Low complexity" evidence="7">
    <location>
        <begin position="281"/>
        <end position="294"/>
    </location>
</feature>
<dbReference type="InterPro" id="IPR001965">
    <property type="entry name" value="Znf_PHD"/>
</dbReference>
<dbReference type="InterPro" id="IPR019786">
    <property type="entry name" value="Zinc_finger_PHD-type_CS"/>
</dbReference>
<evidence type="ECO:0000256" key="7">
    <source>
        <dbReference type="SAM" id="MobiDB-lite"/>
    </source>
</evidence>
<dbReference type="GO" id="GO:0016747">
    <property type="term" value="F:acyltransferase activity, transferring groups other than amino-acyl groups"/>
    <property type="evidence" value="ECO:0007669"/>
    <property type="project" value="InterPro"/>
</dbReference>
<dbReference type="PANTHER" id="PTHR46309:SF23">
    <property type="entry name" value="PHD-TYPE DOMAIN-CONTAINING PROTEIN"/>
    <property type="match status" value="1"/>
</dbReference>
<dbReference type="InterPro" id="IPR000182">
    <property type="entry name" value="GNAT_dom"/>
</dbReference>
<dbReference type="EnsemblPlants" id="HORVU.MOREX.r3.3HG0325990.1">
    <property type="protein sequence ID" value="HORVU.MOREX.r3.3HG0325990.1"/>
    <property type="gene ID" value="HORVU.MOREX.r3.3HG0325990"/>
</dbReference>
<dbReference type="InterPro" id="IPR042163">
    <property type="entry name" value="PHF12"/>
</dbReference>
<dbReference type="PANTHER" id="PTHR46309">
    <property type="entry name" value="PHD FINGER PROTEIN 12"/>
    <property type="match status" value="1"/>
</dbReference>
<dbReference type="Pfam" id="PF23209">
    <property type="entry name" value="IDM1_C"/>
    <property type="match status" value="1"/>
</dbReference>
<feature type="compositionally biased region" description="Low complexity" evidence="7">
    <location>
        <begin position="117"/>
        <end position="128"/>
    </location>
</feature>
<evidence type="ECO:0000256" key="2">
    <source>
        <dbReference type="ARBA" id="ARBA00022723"/>
    </source>
</evidence>
<dbReference type="PROSITE" id="PS50016">
    <property type="entry name" value="ZF_PHD_2"/>
    <property type="match status" value="1"/>
</dbReference>
<evidence type="ECO:0000313" key="11">
    <source>
        <dbReference type="Proteomes" id="UP000011116"/>
    </source>
</evidence>
<dbReference type="Gramene" id="HORVU.MOREX.r3.3HG0325990.1">
    <property type="protein sequence ID" value="HORVU.MOREX.r3.3HG0325990.1"/>
    <property type="gene ID" value="HORVU.MOREX.r3.3HG0325990"/>
</dbReference>
<reference evidence="10" key="2">
    <citation type="submission" date="2020-10" db="EMBL/GenBank/DDBJ databases">
        <authorList>
            <person name="Scholz U."/>
            <person name="Mascher M."/>
            <person name="Fiebig A."/>
        </authorList>
    </citation>
    <scope>NUCLEOTIDE SEQUENCE [LARGE SCALE GENOMIC DNA]</scope>
    <source>
        <strain evidence="10">cv. Morex</strain>
    </source>
</reference>
<keyword evidence="4" id="KW-0862">Zinc</keyword>
<accession>A0A8I6XE39</accession>
<feature type="domain" description="PHD-type" evidence="8">
    <location>
        <begin position="473"/>
        <end position="517"/>
    </location>
</feature>
<dbReference type="PROSITE" id="PS01359">
    <property type="entry name" value="ZF_PHD_1"/>
    <property type="match status" value="1"/>
</dbReference>
<dbReference type="SMART" id="SM00249">
    <property type="entry name" value="PHD"/>
    <property type="match status" value="1"/>
</dbReference>
<dbReference type="InterPro" id="IPR019787">
    <property type="entry name" value="Znf_PHD-finger"/>
</dbReference>
<evidence type="ECO:0000256" key="1">
    <source>
        <dbReference type="ARBA" id="ARBA00004123"/>
    </source>
</evidence>
<dbReference type="InterPro" id="IPR056511">
    <property type="entry name" value="IDM1_C"/>
</dbReference>
<dbReference type="GO" id="GO:0008270">
    <property type="term" value="F:zinc ion binding"/>
    <property type="evidence" value="ECO:0007669"/>
    <property type="project" value="UniProtKB-KW"/>
</dbReference>
<dbReference type="Proteomes" id="UP000011116">
    <property type="component" value="Chromosome 3H"/>
</dbReference>
<reference evidence="11" key="1">
    <citation type="journal article" date="2012" name="Nature">
        <title>A physical, genetic and functional sequence assembly of the barley genome.</title>
        <authorList>
            <consortium name="The International Barley Genome Sequencing Consortium"/>
            <person name="Mayer K.F."/>
            <person name="Waugh R."/>
            <person name="Brown J.W."/>
            <person name="Schulman A."/>
            <person name="Langridge P."/>
            <person name="Platzer M."/>
            <person name="Fincher G.B."/>
            <person name="Muehlbauer G.J."/>
            <person name="Sato K."/>
            <person name="Close T.J."/>
            <person name="Wise R.P."/>
            <person name="Stein N."/>
        </authorList>
    </citation>
    <scope>NUCLEOTIDE SEQUENCE [LARGE SCALE GENOMIC DNA]</scope>
    <source>
        <strain evidence="11">cv. Morex</strain>
    </source>
</reference>
<evidence type="ECO:0000259" key="8">
    <source>
        <dbReference type="PROSITE" id="PS50016"/>
    </source>
</evidence>
<feature type="compositionally biased region" description="Low complexity" evidence="7">
    <location>
        <begin position="303"/>
        <end position="316"/>
    </location>
</feature>
<evidence type="ECO:0000256" key="6">
    <source>
        <dbReference type="PROSITE-ProRule" id="PRU00146"/>
    </source>
</evidence>
<evidence type="ECO:0000256" key="5">
    <source>
        <dbReference type="ARBA" id="ARBA00023242"/>
    </source>
</evidence>
<feature type="region of interest" description="Disordered" evidence="7">
    <location>
        <begin position="103"/>
        <end position="153"/>
    </location>
</feature>
<proteinExistence type="predicted"/>
<name>A0A8I6XE39_HORVV</name>
<dbReference type="SUPFAM" id="SSF55729">
    <property type="entry name" value="Acyl-CoA N-acyltransferases (Nat)"/>
    <property type="match status" value="1"/>
</dbReference>
<dbReference type="Gramene" id="HORVU.MOREX.r2.3HG0271900.1">
    <property type="protein sequence ID" value="HORVU.MOREX.r2.3HG0271900.1"/>
    <property type="gene ID" value="HORVU.MOREX.r2.3HG0271900"/>
</dbReference>
<evidence type="ECO:0000313" key="10">
    <source>
        <dbReference type="EnsemblPlants" id="HORVU.MOREX.r3.3HG0325990.1"/>
    </source>
</evidence>
<evidence type="ECO:0008006" key="12">
    <source>
        <dbReference type="Google" id="ProtNLM"/>
    </source>
</evidence>
<reference evidence="10" key="3">
    <citation type="submission" date="2022-01" db="UniProtKB">
        <authorList>
            <consortium name="EnsemblPlants"/>
        </authorList>
    </citation>
    <scope>IDENTIFICATION</scope>
    <source>
        <strain evidence="10">subsp. vulgare</strain>
    </source>
</reference>
<comment type="subcellular location">
    <subcellularLocation>
        <location evidence="1">Nucleus</location>
    </subcellularLocation>
</comment>
<organism evidence="10 11">
    <name type="scientific">Hordeum vulgare subsp. vulgare</name>
    <name type="common">Domesticated barley</name>
    <dbReference type="NCBI Taxonomy" id="112509"/>
    <lineage>
        <taxon>Eukaryota</taxon>
        <taxon>Viridiplantae</taxon>
        <taxon>Streptophyta</taxon>
        <taxon>Embryophyta</taxon>
        <taxon>Tracheophyta</taxon>
        <taxon>Spermatophyta</taxon>
        <taxon>Magnoliopsida</taxon>
        <taxon>Liliopsida</taxon>
        <taxon>Poales</taxon>
        <taxon>Poaceae</taxon>
        <taxon>BOP clade</taxon>
        <taxon>Pooideae</taxon>
        <taxon>Triticodae</taxon>
        <taxon>Triticeae</taxon>
        <taxon>Hordeinae</taxon>
        <taxon>Hordeum</taxon>
    </lineage>
</organism>
<feature type="domain" description="N-acetyltransferase" evidence="9">
    <location>
        <begin position="627"/>
        <end position="773"/>
    </location>
</feature>
<dbReference type="Gene3D" id="3.40.630.30">
    <property type="match status" value="1"/>
</dbReference>
<dbReference type="GO" id="GO:0005634">
    <property type="term" value="C:nucleus"/>
    <property type="evidence" value="ECO:0000318"/>
    <property type="project" value="GO_Central"/>
</dbReference>
<dbReference type="GO" id="GO:0003714">
    <property type="term" value="F:transcription corepressor activity"/>
    <property type="evidence" value="ECO:0000318"/>
    <property type="project" value="GO_Central"/>
</dbReference>
<keyword evidence="3 6" id="KW-0863">Zinc-finger</keyword>
<keyword evidence="2" id="KW-0479">Metal-binding</keyword>
<dbReference type="Pfam" id="PF16135">
    <property type="entry name" value="TDBD"/>
    <property type="match status" value="1"/>
</dbReference>
<dbReference type="SUPFAM" id="SSF57903">
    <property type="entry name" value="FYVE/PHD zinc finger"/>
    <property type="match status" value="1"/>
</dbReference>
<dbReference type="PROSITE" id="PS51186">
    <property type="entry name" value="GNAT"/>
    <property type="match status" value="1"/>
</dbReference>
<dbReference type="InterPro" id="IPR016181">
    <property type="entry name" value="Acyl_CoA_acyltransferase"/>
</dbReference>
<feature type="region of interest" description="Disordered" evidence="7">
    <location>
        <begin position="207"/>
        <end position="318"/>
    </location>
</feature>
<protein>
    <recommendedName>
        <fullName evidence="12">PHD-type domain-containing protein</fullName>
    </recommendedName>
</protein>
<evidence type="ECO:0000256" key="4">
    <source>
        <dbReference type="ARBA" id="ARBA00022833"/>
    </source>
</evidence>
<dbReference type="Gene3D" id="3.30.40.10">
    <property type="entry name" value="Zinc/RING finger domain, C3HC4 (zinc finger)"/>
    <property type="match status" value="1"/>
</dbReference>
<evidence type="ECO:0000256" key="3">
    <source>
        <dbReference type="ARBA" id="ARBA00022771"/>
    </source>
</evidence>
<dbReference type="InterPro" id="IPR011011">
    <property type="entry name" value="Znf_FYVE_PHD"/>
</dbReference>
<dbReference type="AlphaFoldDB" id="A0A8I6XE39"/>
<sequence length="874" mass="91908">MAAYRQLLSPRAAAPTNGATAYRQLPSPRADASALWRSTPGRAMTTYSPPATGGAPPVPIAMQAPSTHQSMPSPHLLQQLMVLAGWGASSRPPWLQSYVQGTPPPFSTSGRGRGMQPPFSSSRIPRIPGASTSGGDHLARDAGAGRGKPVRERSLQIVPVDTGAGASKNVPPIGGNCAGENVTPAAGGNGDTTVALLGPVLAIPSTGVARKGKAAAKSPNGRLRKPRAPKGSSTLAGPKKVPGRKPVADKPAGTQPGAQGNEEPKTVSPPSNSRKRKNAGSAAATPSPTPSSATRCSLVARRTNSNSTPETTAAAAPEKKHTVLTWLIDAGVLKEKEQVFYVPGPEDSRSINAKVVSGAVTRTGIQCSCCDGATPMALPAFASHAGSAEDGTSAPWERVLLMSGKPLLRCLREAWDLERVKMFHAEEKARAALEQDRERSAQAKKRSLLLLAKQGKKGGAGALAVDGGGDRSDDACGVCADGGQLLCCDSCPSTFHPECVAVQVPDGSWACHYCRCFLCSAGDGAPSTCHQCARKYHNHCRTSLFAGHEIGPYCSESCNKVEKDAETYSFAFRNTPIIAAKLTEMAGMTNRADEDGYSWSLLKIQKDSGDSAALLECNAKLAVALGVLDECFNPVKDRRTGVDMLHQAVYSLGSEFKRLSYEGFYTMVLEKDAEIVSVALLRFHGNKLAEMPFACTLSQYRRQGMMGRLVKAVEQVLATVQVEKLAIPAVTEVVDTWKRSFGFAPMEPRLREEAKRLSMVVVTGTILLQKHIAKQQAARGGEESQAPPMTEDELAFMEMSWPYSSFTNLVAGIAFPPPSGADPLAAAVRGVGAGTPGTSGLRSCGGEAVGSSVFQMPSYAAAAHGGSLRLGVNK</sequence>
<dbReference type="GO" id="GO:0006357">
    <property type="term" value="P:regulation of transcription by RNA polymerase II"/>
    <property type="evidence" value="ECO:0000318"/>
    <property type="project" value="GO_Central"/>
</dbReference>
<keyword evidence="5" id="KW-0539">Nucleus</keyword>
<dbReference type="InterPro" id="IPR032308">
    <property type="entry name" value="TDBD"/>
</dbReference>
<dbReference type="InterPro" id="IPR013083">
    <property type="entry name" value="Znf_RING/FYVE/PHD"/>
</dbReference>
<keyword evidence="11" id="KW-1185">Reference proteome</keyword>
<evidence type="ECO:0000259" key="9">
    <source>
        <dbReference type="PROSITE" id="PS51186"/>
    </source>
</evidence>